<proteinExistence type="predicted"/>
<dbReference type="EMBL" id="JAIGNK010000002">
    <property type="protein sequence ID" value="MBX7457819.1"/>
    <property type="molecule type" value="Genomic_DNA"/>
</dbReference>
<accession>A0ABS7IWB5</accession>
<sequence length="103" mass="12116">MSDLKSIFQVYYEREYEHRDNTELVIGFYKSREEAEQVVSKLVSKPGFKDYPEGFEIDEIRFGLAAGWEEGFYSEVGPPPKDAEAEYFDLPYWTSQPKKQETK</sequence>
<comment type="caution">
    <text evidence="1">The sequence shown here is derived from an EMBL/GenBank/DDBJ whole genome shotgun (WGS) entry which is preliminary data.</text>
</comment>
<dbReference type="RefSeq" id="WP_221573243.1">
    <property type="nucleotide sequence ID" value="NZ_JAIGNK010000002.1"/>
</dbReference>
<keyword evidence="2" id="KW-1185">Reference proteome</keyword>
<name>A0ABS7IWB5_9SPHN</name>
<evidence type="ECO:0000313" key="2">
    <source>
        <dbReference type="Proteomes" id="UP000783253"/>
    </source>
</evidence>
<gene>
    <name evidence="1" type="ORF">K3152_06135</name>
</gene>
<evidence type="ECO:0000313" key="1">
    <source>
        <dbReference type="EMBL" id="MBX7457819.1"/>
    </source>
</evidence>
<protein>
    <recommendedName>
        <fullName evidence="3">Serine kinase</fullName>
    </recommendedName>
</protein>
<organism evidence="1 2">
    <name type="scientific">Qipengyuania polymorpha</name>
    <dbReference type="NCBI Taxonomy" id="2867234"/>
    <lineage>
        <taxon>Bacteria</taxon>
        <taxon>Pseudomonadati</taxon>
        <taxon>Pseudomonadota</taxon>
        <taxon>Alphaproteobacteria</taxon>
        <taxon>Sphingomonadales</taxon>
        <taxon>Erythrobacteraceae</taxon>
        <taxon>Qipengyuania</taxon>
    </lineage>
</organism>
<evidence type="ECO:0008006" key="3">
    <source>
        <dbReference type="Google" id="ProtNLM"/>
    </source>
</evidence>
<reference evidence="1 2" key="1">
    <citation type="submission" date="2021-08" db="EMBL/GenBank/DDBJ databases">
        <title>Comparative Genomics Analysis of the Genus Qipengyuania Reveals Extensive Genetic Diversity and Metabolic Versatility, Including the Description of Fifteen Novel Species.</title>
        <authorList>
            <person name="Liu Y."/>
        </authorList>
    </citation>
    <scope>NUCLEOTIDE SEQUENCE [LARGE SCALE GENOMIC DNA]</scope>
    <source>
        <strain evidence="1 2">1NDH17</strain>
    </source>
</reference>
<dbReference type="Proteomes" id="UP000783253">
    <property type="component" value="Unassembled WGS sequence"/>
</dbReference>